<dbReference type="EMBL" id="CP095049">
    <property type="protein sequence ID" value="UOQ51729.1"/>
    <property type="molecule type" value="Genomic_DNA"/>
</dbReference>
<evidence type="ECO:0000313" key="7">
    <source>
        <dbReference type="Proteomes" id="UP000831785"/>
    </source>
</evidence>
<evidence type="ECO:0000256" key="4">
    <source>
        <dbReference type="SAM" id="MobiDB-lite"/>
    </source>
</evidence>
<gene>
    <name evidence="6" type="ORF">MUN80_18430</name>
</gene>
<keyword evidence="3" id="KW-0378">Hydrolase</keyword>
<proteinExistence type="predicted"/>
<dbReference type="RefSeq" id="WP_244715048.1">
    <property type="nucleotide sequence ID" value="NZ_CP095049.1"/>
</dbReference>
<evidence type="ECO:0000256" key="2">
    <source>
        <dbReference type="ARBA" id="ARBA00022722"/>
    </source>
</evidence>
<evidence type="ECO:0000313" key="6">
    <source>
        <dbReference type="EMBL" id="UOQ51729.1"/>
    </source>
</evidence>
<reference evidence="6 7" key="1">
    <citation type="submission" date="2022-04" db="EMBL/GenBank/DDBJ databases">
        <title>Hymenobacter sp. isolated from the air.</title>
        <authorList>
            <person name="Won M."/>
            <person name="Lee C.-M."/>
            <person name="Woen H.-Y."/>
            <person name="Kwon S.-W."/>
        </authorList>
    </citation>
    <scope>NUCLEOTIDE SEQUENCE [LARGE SCALE GENOMIC DNA]</scope>
    <source>
        <strain evidence="7">5116 S-27</strain>
    </source>
</reference>
<feature type="compositionally biased region" description="Low complexity" evidence="4">
    <location>
        <begin position="138"/>
        <end position="159"/>
    </location>
</feature>
<dbReference type="InterPro" id="IPR014883">
    <property type="entry name" value="VRR_NUC"/>
</dbReference>
<keyword evidence="7" id="KW-1185">Reference proteome</keyword>
<keyword evidence="2" id="KW-0540">Nuclease</keyword>
<name>A0ABY4F4Y1_9BACT</name>
<feature type="domain" description="VRR-NUC" evidence="5">
    <location>
        <begin position="15"/>
        <end position="111"/>
    </location>
</feature>
<sequence length="169" mass="18076">MPAATNQTPLDFGTLTAEQITAAILGYLDAHGFSAWAQPNRGEYDPKTNKWRPHPNARRGVPDILGFRRSDGKFLGVEVKAGTDRVRPEQTEFLNELKAAGGLAFIAYDFAGFVQSFERRGLHRVAATAAPNDTAGSIAKPAAATAPPAPTSLPGSTATNDEPTPYYYA</sequence>
<evidence type="ECO:0000256" key="3">
    <source>
        <dbReference type="ARBA" id="ARBA00022801"/>
    </source>
</evidence>
<dbReference type="InterPro" id="IPR011856">
    <property type="entry name" value="tRNA_endonuc-like_dom_sf"/>
</dbReference>
<dbReference type="SMART" id="SM00990">
    <property type="entry name" value="VRR_NUC"/>
    <property type="match status" value="1"/>
</dbReference>
<dbReference type="Pfam" id="PF08774">
    <property type="entry name" value="VRR_NUC"/>
    <property type="match status" value="1"/>
</dbReference>
<evidence type="ECO:0000256" key="1">
    <source>
        <dbReference type="ARBA" id="ARBA00001946"/>
    </source>
</evidence>
<dbReference type="SUPFAM" id="SSF52980">
    <property type="entry name" value="Restriction endonuclease-like"/>
    <property type="match status" value="1"/>
</dbReference>
<dbReference type="Proteomes" id="UP000831785">
    <property type="component" value="Chromosome"/>
</dbReference>
<comment type="cofactor">
    <cofactor evidence="1">
        <name>Mg(2+)</name>
        <dbReference type="ChEBI" id="CHEBI:18420"/>
    </cofactor>
</comment>
<feature type="region of interest" description="Disordered" evidence="4">
    <location>
        <begin position="138"/>
        <end position="169"/>
    </location>
</feature>
<dbReference type="InterPro" id="IPR011335">
    <property type="entry name" value="Restrct_endonuc-II-like"/>
</dbReference>
<organism evidence="6 7">
    <name type="scientific">Hymenobacter cellulosivorans</name>
    <dbReference type="NCBI Taxonomy" id="2932249"/>
    <lineage>
        <taxon>Bacteria</taxon>
        <taxon>Pseudomonadati</taxon>
        <taxon>Bacteroidota</taxon>
        <taxon>Cytophagia</taxon>
        <taxon>Cytophagales</taxon>
        <taxon>Hymenobacteraceae</taxon>
        <taxon>Hymenobacter</taxon>
    </lineage>
</organism>
<dbReference type="Gene3D" id="3.40.1350.10">
    <property type="match status" value="1"/>
</dbReference>
<evidence type="ECO:0000259" key="5">
    <source>
        <dbReference type="SMART" id="SM00990"/>
    </source>
</evidence>
<protein>
    <submittedName>
        <fullName evidence="6">VRR-NUC domain-containing protein</fullName>
    </submittedName>
</protein>
<accession>A0ABY4F4Y1</accession>